<name>A0A8J4A3U9_9ACTN</name>
<sequence>MPSAADANDLHFPSEASPPCRVISTNVAGVAITVVPLASASEHSPWRSACTARCSATSDDEHAVSTDTAGPSNPNTYDTRPDSTLVAMPVMK</sequence>
<reference evidence="2" key="1">
    <citation type="submission" date="2021-01" db="EMBL/GenBank/DDBJ databases">
        <title>Whole genome shotgun sequence of Virgisporangium ochraceum NBRC 16418.</title>
        <authorList>
            <person name="Komaki H."/>
            <person name="Tamura T."/>
        </authorList>
    </citation>
    <scope>NUCLEOTIDE SEQUENCE</scope>
    <source>
        <strain evidence="2">NBRC 16418</strain>
    </source>
</reference>
<dbReference type="EMBL" id="BOPH01000154">
    <property type="protein sequence ID" value="GIJ75332.1"/>
    <property type="molecule type" value="Genomic_DNA"/>
</dbReference>
<keyword evidence="3" id="KW-1185">Reference proteome</keyword>
<protein>
    <submittedName>
        <fullName evidence="2">Uncharacterized protein</fullName>
    </submittedName>
</protein>
<proteinExistence type="predicted"/>
<accession>A0A8J4A3U9</accession>
<evidence type="ECO:0000313" key="3">
    <source>
        <dbReference type="Proteomes" id="UP000635606"/>
    </source>
</evidence>
<comment type="caution">
    <text evidence="2">The sequence shown here is derived from an EMBL/GenBank/DDBJ whole genome shotgun (WGS) entry which is preliminary data.</text>
</comment>
<dbReference type="AlphaFoldDB" id="A0A8J4A3U9"/>
<feature type="compositionally biased region" description="Polar residues" evidence="1">
    <location>
        <begin position="65"/>
        <end position="78"/>
    </location>
</feature>
<gene>
    <name evidence="2" type="ORF">Voc01_102490</name>
</gene>
<dbReference type="Proteomes" id="UP000635606">
    <property type="component" value="Unassembled WGS sequence"/>
</dbReference>
<evidence type="ECO:0000256" key="1">
    <source>
        <dbReference type="SAM" id="MobiDB-lite"/>
    </source>
</evidence>
<feature type="region of interest" description="Disordered" evidence="1">
    <location>
        <begin position="58"/>
        <end position="83"/>
    </location>
</feature>
<evidence type="ECO:0000313" key="2">
    <source>
        <dbReference type="EMBL" id="GIJ75332.1"/>
    </source>
</evidence>
<organism evidence="2 3">
    <name type="scientific">Virgisporangium ochraceum</name>
    <dbReference type="NCBI Taxonomy" id="65505"/>
    <lineage>
        <taxon>Bacteria</taxon>
        <taxon>Bacillati</taxon>
        <taxon>Actinomycetota</taxon>
        <taxon>Actinomycetes</taxon>
        <taxon>Micromonosporales</taxon>
        <taxon>Micromonosporaceae</taxon>
        <taxon>Virgisporangium</taxon>
    </lineage>
</organism>